<proteinExistence type="predicted"/>
<protein>
    <submittedName>
        <fullName evidence="1">Uncharacterized protein</fullName>
    </submittedName>
</protein>
<dbReference type="EMBL" id="SPHZ02000010">
    <property type="protein sequence ID" value="KAF0897265.1"/>
    <property type="molecule type" value="Genomic_DNA"/>
</dbReference>
<sequence>MTDTYLTHMDSAWHKVECLLSGAQLTAQEVLGALRRIINRIAQAIQMTSCRHPQQVIKPVAVPQFRPTGMAGLQYFLFGQHTLQFEEDFAHTDVGESAR</sequence>
<reference evidence="1 2" key="1">
    <citation type="submission" date="2019-11" db="EMBL/GenBank/DDBJ databases">
        <title>Whole genome sequence of Oryza granulata.</title>
        <authorList>
            <person name="Li W."/>
        </authorList>
    </citation>
    <scope>NUCLEOTIDE SEQUENCE [LARGE SCALE GENOMIC DNA]</scope>
    <source>
        <strain evidence="2">cv. Menghai</strain>
        <tissue evidence="1">Leaf</tissue>
    </source>
</reference>
<gene>
    <name evidence="1" type="ORF">E2562_034982</name>
</gene>
<evidence type="ECO:0000313" key="1">
    <source>
        <dbReference type="EMBL" id="KAF0897265.1"/>
    </source>
</evidence>
<comment type="caution">
    <text evidence="1">The sequence shown here is derived from an EMBL/GenBank/DDBJ whole genome shotgun (WGS) entry which is preliminary data.</text>
</comment>
<accession>A0A6G1C9E5</accession>
<keyword evidence="2" id="KW-1185">Reference proteome</keyword>
<dbReference type="Proteomes" id="UP000479710">
    <property type="component" value="Unassembled WGS sequence"/>
</dbReference>
<name>A0A6G1C9E5_9ORYZ</name>
<evidence type="ECO:0000313" key="2">
    <source>
        <dbReference type="Proteomes" id="UP000479710"/>
    </source>
</evidence>
<organism evidence="1 2">
    <name type="scientific">Oryza meyeriana var. granulata</name>
    <dbReference type="NCBI Taxonomy" id="110450"/>
    <lineage>
        <taxon>Eukaryota</taxon>
        <taxon>Viridiplantae</taxon>
        <taxon>Streptophyta</taxon>
        <taxon>Embryophyta</taxon>
        <taxon>Tracheophyta</taxon>
        <taxon>Spermatophyta</taxon>
        <taxon>Magnoliopsida</taxon>
        <taxon>Liliopsida</taxon>
        <taxon>Poales</taxon>
        <taxon>Poaceae</taxon>
        <taxon>BOP clade</taxon>
        <taxon>Oryzoideae</taxon>
        <taxon>Oryzeae</taxon>
        <taxon>Oryzinae</taxon>
        <taxon>Oryza</taxon>
        <taxon>Oryza meyeriana</taxon>
    </lineage>
</organism>
<dbReference type="AlphaFoldDB" id="A0A6G1C9E5"/>